<sequence length="107" mass="12887">MAFGIGKSELRQWKKDVVQGEISFLTHYWIDDRFPGCDTVTKVGCSDVEKLKRWGRKYGLKPEWIDFREAFPHYDLFGKHQFDILQAEGKEDHIRRFELDKKRSRYM</sequence>
<dbReference type="OrthoDB" id="2361368at2"/>
<dbReference type="STRING" id="570947.SAMN05421687_101315"/>
<organism evidence="1 2">
    <name type="scientific">Salimicrobium flavidum</name>
    <dbReference type="NCBI Taxonomy" id="570947"/>
    <lineage>
        <taxon>Bacteria</taxon>
        <taxon>Bacillati</taxon>
        <taxon>Bacillota</taxon>
        <taxon>Bacilli</taxon>
        <taxon>Bacillales</taxon>
        <taxon>Bacillaceae</taxon>
        <taxon>Salimicrobium</taxon>
    </lineage>
</organism>
<evidence type="ECO:0000313" key="2">
    <source>
        <dbReference type="Proteomes" id="UP000187608"/>
    </source>
</evidence>
<reference evidence="2" key="1">
    <citation type="submission" date="2017-01" db="EMBL/GenBank/DDBJ databases">
        <authorList>
            <person name="Varghese N."/>
            <person name="Submissions S."/>
        </authorList>
    </citation>
    <scope>NUCLEOTIDE SEQUENCE [LARGE SCALE GENOMIC DNA]</scope>
    <source>
        <strain evidence="2">DSM 23127</strain>
    </source>
</reference>
<dbReference type="Proteomes" id="UP000187608">
    <property type="component" value="Unassembled WGS sequence"/>
</dbReference>
<accession>A0A1N7IJV3</accession>
<keyword evidence="2" id="KW-1185">Reference proteome</keyword>
<name>A0A1N7IJV3_9BACI</name>
<gene>
    <name evidence="1" type="ORF">SAMN05421687_101315</name>
</gene>
<proteinExistence type="predicted"/>
<evidence type="ECO:0000313" key="1">
    <source>
        <dbReference type="EMBL" id="SIS37348.1"/>
    </source>
</evidence>
<protein>
    <submittedName>
        <fullName evidence="1">Uncharacterized protein</fullName>
    </submittedName>
</protein>
<dbReference type="AlphaFoldDB" id="A0A1N7IJV3"/>
<dbReference type="EMBL" id="FTOC01000001">
    <property type="protein sequence ID" value="SIS37348.1"/>
    <property type="molecule type" value="Genomic_DNA"/>
</dbReference>